<proteinExistence type="predicted"/>
<feature type="compositionally biased region" description="Basic residues" evidence="1">
    <location>
        <begin position="1"/>
        <end position="14"/>
    </location>
</feature>
<gene>
    <name evidence="2" type="ORF">TNCT_222771</name>
</gene>
<dbReference type="EMBL" id="BMAO01000192">
    <property type="protein sequence ID" value="GFQ65080.1"/>
    <property type="molecule type" value="Genomic_DNA"/>
</dbReference>
<accession>A0A8X6EXE2</accession>
<protein>
    <submittedName>
        <fullName evidence="2">Uncharacterized protein</fullName>
    </submittedName>
</protein>
<evidence type="ECO:0000256" key="1">
    <source>
        <dbReference type="SAM" id="MobiDB-lite"/>
    </source>
</evidence>
<dbReference type="Proteomes" id="UP000887116">
    <property type="component" value="Unassembled WGS sequence"/>
</dbReference>
<sequence>MQIKNKSRISKKRSVCSGGAGIEPRAFHMQSERSTTELHPRFGRCDFNSITFACFLDFIQQKPALAFEHFSLHSSILRAPDISLTNANKEQKQNKQKTKRLLWRCWDRTQGLSHAKRTLYH</sequence>
<organism evidence="2 3">
    <name type="scientific">Trichonephila clavata</name>
    <name type="common">Joro spider</name>
    <name type="synonym">Nephila clavata</name>
    <dbReference type="NCBI Taxonomy" id="2740835"/>
    <lineage>
        <taxon>Eukaryota</taxon>
        <taxon>Metazoa</taxon>
        <taxon>Ecdysozoa</taxon>
        <taxon>Arthropoda</taxon>
        <taxon>Chelicerata</taxon>
        <taxon>Arachnida</taxon>
        <taxon>Araneae</taxon>
        <taxon>Araneomorphae</taxon>
        <taxon>Entelegynae</taxon>
        <taxon>Araneoidea</taxon>
        <taxon>Nephilidae</taxon>
        <taxon>Trichonephila</taxon>
    </lineage>
</organism>
<name>A0A8X6EXE2_TRICU</name>
<evidence type="ECO:0000313" key="2">
    <source>
        <dbReference type="EMBL" id="GFQ65080.1"/>
    </source>
</evidence>
<reference evidence="2" key="1">
    <citation type="submission" date="2020-07" db="EMBL/GenBank/DDBJ databases">
        <title>Multicomponent nature underlies the extraordinary mechanical properties of spider dragline silk.</title>
        <authorList>
            <person name="Kono N."/>
            <person name="Nakamura H."/>
            <person name="Mori M."/>
            <person name="Yoshida Y."/>
            <person name="Ohtoshi R."/>
            <person name="Malay A.D."/>
            <person name="Moran D.A.P."/>
            <person name="Tomita M."/>
            <person name="Numata K."/>
            <person name="Arakawa K."/>
        </authorList>
    </citation>
    <scope>NUCLEOTIDE SEQUENCE</scope>
</reference>
<dbReference type="OrthoDB" id="6287733at2759"/>
<feature type="region of interest" description="Disordered" evidence="1">
    <location>
        <begin position="1"/>
        <end position="21"/>
    </location>
</feature>
<keyword evidence="3" id="KW-1185">Reference proteome</keyword>
<comment type="caution">
    <text evidence="2">The sequence shown here is derived from an EMBL/GenBank/DDBJ whole genome shotgun (WGS) entry which is preliminary data.</text>
</comment>
<evidence type="ECO:0000313" key="3">
    <source>
        <dbReference type="Proteomes" id="UP000887116"/>
    </source>
</evidence>
<dbReference type="AlphaFoldDB" id="A0A8X6EXE2"/>